<evidence type="ECO:0000256" key="6">
    <source>
        <dbReference type="ARBA" id="ARBA00022777"/>
    </source>
</evidence>
<dbReference type="InterPro" id="IPR003594">
    <property type="entry name" value="HATPase_dom"/>
</dbReference>
<dbReference type="InterPro" id="IPR015943">
    <property type="entry name" value="WD40/YVTN_repeat-like_dom_sf"/>
</dbReference>
<dbReference type="InterPro" id="IPR003661">
    <property type="entry name" value="HisK_dim/P_dom"/>
</dbReference>
<keyword evidence="15" id="KW-0732">Signal</keyword>
<feature type="signal peptide" evidence="15">
    <location>
        <begin position="1"/>
        <end position="27"/>
    </location>
</feature>
<keyword evidence="14" id="KW-0812">Transmembrane</keyword>
<evidence type="ECO:0000256" key="15">
    <source>
        <dbReference type="SAM" id="SignalP"/>
    </source>
</evidence>
<feature type="chain" id="PRO_5037956723" description="histidine kinase" evidence="15">
    <location>
        <begin position="28"/>
        <end position="1466"/>
    </location>
</feature>
<dbReference type="Pfam" id="PF07494">
    <property type="entry name" value="Reg_prop"/>
    <property type="match status" value="7"/>
</dbReference>
<dbReference type="Pfam" id="PF07495">
    <property type="entry name" value="Y_Y_Y"/>
    <property type="match status" value="1"/>
</dbReference>
<dbReference type="GO" id="GO:0005524">
    <property type="term" value="F:ATP binding"/>
    <property type="evidence" value="ECO:0007669"/>
    <property type="project" value="UniProtKB-KW"/>
</dbReference>
<keyword evidence="9" id="KW-0805">Transcription regulation</keyword>
<keyword evidence="8" id="KW-0902">Two-component regulatory system</keyword>
<evidence type="ECO:0000256" key="14">
    <source>
        <dbReference type="SAM" id="Phobius"/>
    </source>
</evidence>
<comment type="catalytic activity">
    <reaction evidence="1">
        <text>ATP + protein L-histidine = ADP + protein N-phospho-L-histidine.</text>
        <dbReference type="EC" id="2.7.13.3"/>
    </reaction>
</comment>
<dbReference type="SUPFAM" id="SSF50998">
    <property type="entry name" value="Quinoprotein alcohol dehydrogenase-like"/>
    <property type="match status" value="1"/>
</dbReference>
<keyword evidence="20" id="KW-1185">Reference proteome</keyword>
<dbReference type="SMART" id="SM00387">
    <property type="entry name" value="HATPase_c"/>
    <property type="match status" value="1"/>
</dbReference>
<dbReference type="Pfam" id="PF00512">
    <property type="entry name" value="HisKA"/>
    <property type="match status" value="1"/>
</dbReference>
<dbReference type="SUPFAM" id="SSF52172">
    <property type="entry name" value="CheY-like"/>
    <property type="match status" value="1"/>
</dbReference>
<dbReference type="InterPro" id="IPR004358">
    <property type="entry name" value="Sig_transdc_His_kin-like_C"/>
</dbReference>
<feature type="compositionally biased region" description="Basic and acidic residues" evidence="13">
    <location>
        <begin position="1182"/>
        <end position="1193"/>
    </location>
</feature>
<dbReference type="EC" id="2.7.13.3" evidence="2"/>
<evidence type="ECO:0000259" key="16">
    <source>
        <dbReference type="PROSITE" id="PS01124"/>
    </source>
</evidence>
<dbReference type="PROSITE" id="PS50109">
    <property type="entry name" value="HIS_KIN"/>
    <property type="match status" value="1"/>
</dbReference>
<evidence type="ECO:0000256" key="8">
    <source>
        <dbReference type="ARBA" id="ARBA00023012"/>
    </source>
</evidence>
<dbReference type="SMART" id="SM00448">
    <property type="entry name" value="REC"/>
    <property type="match status" value="1"/>
</dbReference>
<dbReference type="Pfam" id="PF12833">
    <property type="entry name" value="HTH_18"/>
    <property type="match status" value="1"/>
</dbReference>
<dbReference type="PANTHER" id="PTHR43547">
    <property type="entry name" value="TWO-COMPONENT HISTIDINE KINASE"/>
    <property type="match status" value="1"/>
</dbReference>
<reference evidence="19" key="1">
    <citation type="submission" date="2020-08" db="EMBL/GenBank/DDBJ databases">
        <authorList>
            <person name="Cejkova D."/>
            <person name="Kubasova T."/>
            <person name="Jahodarova E."/>
            <person name="Rychlik I."/>
        </authorList>
    </citation>
    <scope>NUCLEOTIDE SEQUENCE</scope>
    <source>
        <strain evidence="19">An824</strain>
    </source>
</reference>
<evidence type="ECO:0000313" key="19">
    <source>
        <dbReference type="EMBL" id="MBM6673051.1"/>
    </source>
</evidence>
<keyword evidence="10" id="KW-0238">DNA-binding</keyword>
<evidence type="ECO:0000256" key="7">
    <source>
        <dbReference type="ARBA" id="ARBA00022840"/>
    </source>
</evidence>
<evidence type="ECO:0000259" key="17">
    <source>
        <dbReference type="PROSITE" id="PS50109"/>
    </source>
</evidence>
<dbReference type="Gene3D" id="2.130.10.10">
    <property type="entry name" value="YVTN repeat-like/Quinoprotein amine dehydrogenase"/>
    <property type="match status" value="3"/>
</dbReference>
<dbReference type="FunFam" id="1.10.287.130:FF:000045">
    <property type="entry name" value="Two-component system sensor histidine kinase/response regulator"/>
    <property type="match status" value="1"/>
</dbReference>
<dbReference type="PROSITE" id="PS50110">
    <property type="entry name" value="RESPONSE_REGULATORY"/>
    <property type="match status" value="1"/>
</dbReference>
<dbReference type="PRINTS" id="PR00344">
    <property type="entry name" value="BCTRLSENSOR"/>
</dbReference>
<dbReference type="InterPro" id="IPR036890">
    <property type="entry name" value="HATPase_C_sf"/>
</dbReference>
<keyword evidence="5" id="KW-0547">Nucleotide-binding</keyword>
<keyword evidence="14" id="KW-1133">Transmembrane helix</keyword>
<dbReference type="Gene3D" id="1.10.10.60">
    <property type="entry name" value="Homeodomain-like"/>
    <property type="match status" value="2"/>
</dbReference>
<proteinExistence type="predicted"/>
<dbReference type="GO" id="GO:0000155">
    <property type="term" value="F:phosphorelay sensor kinase activity"/>
    <property type="evidence" value="ECO:0007669"/>
    <property type="project" value="InterPro"/>
</dbReference>
<feature type="region of interest" description="Disordered" evidence="13">
    <location>
        <begin position="1177"/>
        <end position="1197"/>
    </location>
</feature>
<dbReference type="Gene3D" id="3.30.565.10">
    <property type="entry name" value="Histidine kinase-like ATPase, C-terminal domain"/>
    <property type="match status" value="1"/>
</dbReference>
<evidence type="ECO:0000256" key="1">
    <source>
        <dbReference type="ARBA" id="ARBA00000085"/>
    </source>
</evidence>
<keyword evidence="11" id="KW-0804">Transcription</keyword>
<dbReference type="Gene3D" id="1.10.287.130">
    <property type="match status" value="1"/>
</dbReference>
<keyword evidence="3 12" id="KW-0597">Phosphoprotein</keyword>
<evidence type="ECO:0000256" key="11">
    <source>
        <dbReference type="ARBA" id="ARBA00023163"/>
    </source>
</evidence>
<dbReference type="InterPro" id="IPR005467">
    <property type="entry name" value="His_kinase_dom"/>
</dbReference>
<evidence type="ECO:0000256" key="2">
    <source>
        <dbReference type="ARBA" id="ARBA00012438"/>
    </source>
</evidence>
<dbReference type="SUPFAM" id="SSF47384">
    <property type="entry name" value="Homodimeric domain of signal transducing histidine kinase"/>
    <property type="match status" value="1"/>
</dbReference>
<feature type="domain" description="Response regulatory" evidence="18">
    <location>
        <begin position="1203"/>
        <end position="1318"/>
    </location>
</feature>
<protein>
    <recommendedName>
        <fullName evidence="2">histidine kinase</fullName>
        <ecNumber evidence="2">2.7.13.3</ecNumber>
    </recommendedName>
</protein>
<accession>A0A938WQY6</accession>
<dbReference type="Gene3D" id="3.40.50.2300">
    <property type="match status" value="1"/>
</dbReference>
<evidence type="ECO:0000256" key="4">
    <source>
        <dbReference type="ARBA" id="ARBA00022679"/>
    </source>
</evidence>
<dbReference type="GO" id="GO:0003700">
    <property type="term" value="F:DNA-binding transcription factor activity"/>
    <property type="evidence" value="ECO:0007669"/>
    <property type="project" value="InterPro"/>
</dbReference>
<dbReference type="CDD" id="cd00075">
    <property type="entry name" value="HATPase"/>
    <property type="match status" value="1"/>
</dbReference>
<dbReference type="InterPro" id="IPR018060">
    <property type="entry name" value="HTH_AraC"/>
</dbReference>
<feature type="domain" description="Histidine kinase" evidence="17">
    <location>
        <begin position="936"/>
        <end position="1158"/>
    </location>
</feature>
<dbReference type="InterPro" id="IPR036097">
    <property type="entry name" value="HisK_dim/P_sf"/>
</dbReference>
<comment type="caution">
    <text evidence="19">The sequence shown here is derived from an EMBL/GenBank/DDBJ whole genome shotgun (WGS) entry which is preliminary data.</text>
</comment>
<dbReference type="Pfam" id="PF02518">
    <property type="entry name" value="HATPase_c"/>
    <property type="match status" value="1"/>
</dbReference>
<dbReference type="GO" id="GO:0043565">
    <property type="term" value="F:sequence-specific DNA binding"/>
    <property type="evidence" value="ECO:0007669"/>
    <property type="project" value="InterPro"/>
</dbReference>
<gene>
    <name evidence="19" type="ORF">H6A34_04070</name>
</gene>
<dbReference type="SUPFAM" id="SSF46689">
    <property type="entry name" value="Homeodomain-like"/>
    <property type="match status" value="1"/>
</dbReference>
<dbReference type="InterPro" id="IPR009057">
    <property type="entry name" value="Homeodomain-like_sf"/>
</dbReference>
<evidence type="ECO:0000256" key="12">
    <source>
        <dbReference type="PROSITE-ProRule" id="PRU00169"/>
    </source>
</evidence>
<dbReference type="Pfam" id="PF00072">
    <property type="entry name" value="Response_reg"/>
    <property type="match status" value="1"/>
</dbReference>
<dbReference type="SUPFAM" id="SSF63829">
    <property type="entry name" value="Calcium-dependent phosphotriesterase"/>
    <property type="match status" value="2"/>
</dbReference>
<dbReference type="FunFam" id="3.30.565.10:FF:000037">
    <property type="entry name" value="Hybrid sensor histidine kinase/response regulator"/>
    <property type="match status" value="1"/>
</dbReference>
<feature type="transmembrane region" description="Helical" evidence="14">
    <location>
        <begin position="889"/>
        <end position="907"/>
    </location>
</feature>
<dbReference type="CDD" id="cd17574">
    <property type="entry name" value="REC_OmpR"/>
    <property type="match status" value="1"/>
</dbReference>
<evidence type="ECO:0000259" key="18">
    <source>
        <dbReference type="PROSITE" id="PS50110"/>
    </source>
</evidence>
<evidence type="ECO:0000256" key="3">
    <source>
        <dbReference type="ARBA" id="ARBA00022553"/>
    </source>
</evidence>
<evidence type="ECO:0000256" key="5">
    <source>
        <dbReference type="ARBA" id="ARBA00022741"/>
    </source>
</evidence>
<feature type="domain" description="HTH araC/xylS-type" evidence="16">
    <location>
        <begin position="1358"/>
        <end position="1457"/>
    </location>
</feature>
<evidence type="ECO:0000256" key="10">
    <source>
        <dbReference type="ARBA" id="ARBA00023125"/>
    </source>
</evidence>
<dbReference type="PROSITE" id="PS01124">
    <property type="entry name" value="HTH_ARAC_FAMILY_2"/>
    <property type="match status" value="1"/>
</dbReference>
<keyword evidence="6" id="KW-0418">Kinase</keyword>
<dbReference type="PROSITE" id="PS00041">
    <property type="entry name" value="HTH_ARAC_FAMILY_1"/>
    <property type="match status" value="1"/>
</dbReference>
<evidence type="ECO:0000256" key="9">
    <source>
        <dbReference type="ARBA" id="ARBA00023015"/>
    </source>
</evidence>
<dbReference type="InterPro" id="IPR011047">
    <property type="entry name" value="Quinoprotein_ADH-like_sf"/>
</dbReference>
<keyword evidence="14" id="KW-0472">Membrane</keyword>
<organism evidence="19 20">
    <name type="scientific">Marseilla massiliensis</name>
    <dbReference type="NCBI Taxonomy" id="1841864"/>
    <lineage>
        <taxon>Bacteria</taxon>
        <taxon>Pseudomonadati</taxon>
        <taxon>Bacteroidota</taxon>
        <taxon>Bacteroidia</taxon>
        <taxon>Bacteroidales</taxon>
        <taxon>Prevotellaceae</taxon>
        <taxon>Marseilla</taxon>
    </lineage>
</organism>
<dbReference type="EMBL" id="JACJJG010000011">
    <property type="protein sequence ID" value="MBM6673051.1"/>
    <property type="molecule type" value="Genomic_DNA"/>
</dbReference>
<dbReference type="InterPro" id="IPR011110">
    <property type="entry name" value="Reg_prop"/>
</dbReference>
<dbReference type="Gene3D" id="2.60.40.10">
    <property type="entry name" value="Immunoglobulins"/>
    <property type="match status" value="1"/>
</dbReference>
<dbReference type="InterPro" id="IPR011006">
    <property type="entry name" value="CheY-like_superfamily"/>
</dbReference>
<evidence type="ECO:0000313" key="20">
    <source>
        <dbReference type="Proteomes" id="UP000706891"/>
    </source>
</evidence>
<dbReference type="Proteomes" id="UP000706891">
    <property type="component" value="Unassembled WGS sequence"/>
</dbReference>
<dbReference type="SUPFAM" id="SSF55874">
    <property type="entry name" value="ATPase domain of HSP90 chaperone/DNA topoisomerase II/histidine kinase"/>
    <property type="match status" value="1"/>
</dbReference>
<keyword evidence="7" id="KW-0067">ATP-binding</keyword>
<keyword evidence="4" id="KW-0808">Transferase</keyword>
<sequence>MKTRNTNIIRLLQLVLAFIALPLGATAQPDMIVEHYTREEGLPSNTVYSALKDSEGFVWFGTWHGLCSFDGSKFTPYTTRPSGPSDVPPQKVRNIVEDKDGYLWIRNTDNHLYMFDKVTEAYHDIYNELKKLSRNVQVIKIQRMDSGHVLVLTRNKDIFEAHVGSDGKIQVDKIYDSKLDIDASTMRLRHNVLGENNEYVYWLSSRLNMYVITKKRNTRILKAVRKGERFTSFRHAGQYICAGTANGRIYIINTTDGHTQEYSFKDTGAPVTSIELIDGKLYFTSPSGLYSLTKGSVPKLITEQAQGIYKSFSDKYGKLWLCSQRGLMTCLDPATGNRQTFTMPTDSLFAEMKFMDTGANGLFILQRNGEVWRFDHKTKTMQNINRLKEFTDYAVGPHFFDVDIDSNGIMWLSSTTSGVYKVCFPKYSFRFLFPDILEPSRFSGDANGIRSIYQARNGDLWIGTRDGNLYCMDVKTHNVKRHFGKEDIGVVYHIMEDRNGNLWMSTKGSGLVKVSDDEMAPQGLRLTRYTNRRGDRNSISSNRVYYTFQDSRGRIWVCTFYGGLNLIEQKGGKVVFRHKGNGMKTYPKYELYTDVRVIAEDNNGRFWVGTTDGLMSFDGNFKNASDIKFETYRGQNNSGLISNDISTIYKDRHGRIWMGIFGNGLNRLEYYDKKHHRPVLKSYMINDKLSGNVIMSITEDKSSCLWIGTENGLASLKHGSTFVKSYDRFAGFPNVTVEDNTSTCMQDGTVLIGCRQGLLAFSPDAVRGENEIKLKTYVVDFKVMNRDLEDFDPPIYHGSVKYARKIKLRHDQATFTIEFASPYYADNNLLPYTYILDGYEEQWHNGSNRMASYSNVPPGHYKFRVKVHDYDSPECVLEIVVLPPWWATWWAYVIYTLVTVLLLYGIMRTVMYVVKMRNEVYINDRLAELKIRFFTNVSHELRTPLSLIKGPVEELKANEKLSPTGREYLNLIDRNSRKMLQLVNQILDFRKIQNGKMKLHVSLVDINGMIEMLMDEFRILANERDIAFVFDKPDERVMAWCDAEKIGVVLNNLISNAFKYTDDGGTICIALEHDYDRKTCTIRVEDNGAGIPKSQLELIFERFSQADNKTSGDTTSAGTGIGLSISKEYINMHNGRIWAENIAEGKGTVFSVELPTDKEHFNGKDIEVYFNDSTAGSGVRTDNAEHNEADNRPAGDINEDVPTVLLIEDNTDMCRMLKLQLGGSYNVFTAHDGKEGLKKIYQYHPDIIVTDLMMPEMSGLDVLRSVRQDFNISHIPVIILTAKNTEEEKMKAVKAGANAFITKPFSSTYLTARINQLLDEQRIFQRKMVVQTAVENSNDDAKDEYEQHLVKKDIEFMHKIHEIIEKNLNANDFNIDTIAGTIGLSRSAFFKKLKSLTGFAPVDLVREIRLNKAARLIETTDNSITEIAYSVGFRDVGYFGKCFRKKYDKTPKEYRKEVREKMRNGD</sequence>
<reference evidence="19" key="2">
    <citation type="journal article" date="2021" name="Sci. Rep.">
        <title>The distribution of antibiotic resistance genes in chicken gut microbiota commensals.</title>
        <authorList>
            <person name="Juricova H."/>
            <person name="Matiasovicova J."/>
            <person name="Kubasova T."/>
            <person name="Cejkova D."/>
            <person name="Rychlik I."/>
        </authorList>
    </citation>
    <scope>NUCLEOTIDE SEQUENCE</scope>
    <source>
        <strain evidence="19">An824</strain>
    </source>
</reference>
<dbReference type="PANTHER" id="PTHR43547:SF2">
    <property type="entry name" value="HYBRID SIGNAL TRANSDUCTION HISTIDINE KINASE C"/>
    <property type="match status" value="1"/>
</dbReference>
<dbReference type="SMART" id="SM00388">
    <property type="entry name" value="HisKA"/>
    <property type="match status" value="1"/>
</dbReference>
<evidence type="ECO:0000256" key="13">
    <source>
        <dbReference type="SAM" id="MobiDB-lite"/>
    </source>
</evidence>
<dbReference type="InterPro" id="IPR011123">
    <property type="entry name" value="Y_Y_Y"/>
</dbReference>
<dbReference type="InterPro" id="IPR018062">
    <property type="entry name" value="HTH_AraC-typ_CS"/>
</dbReference>
<dbReference type="InterPro" id="IPR001789">
    <property type="entry name" value="Sig_transdc_resp-reg_receiver"/>
</dbReference>
<dbReference type="SMART" id="SM00342">
    <property type="entry name" value="HTH_ARAC"/>
    <property type="match status" value="1"/>
</dbReference>
<dbReference type="CDD" id="cd00082">
    <property type="entry name" value="HisKA"/>
    <property type="match status" value="1"/>
</dbReference>
<dbReference type="InterPro" id="IPR013783">
    <property type="entry name" value="Ig-like_fold"/>
</dbReference>
<feature type="modified residue" description="4-aspartylphosphate" evidence="12">
    <location>
        <position position="1251"/>
    </location>
</feature>
<name>A0A938WQY6_9BACT</name>